<reference evidence="2 4" key="1">
    <citation type="submission" date="2015-02" db="EMBL/GenBank/DDBJ databases">
        <title>Sequencing of Listeria spp. dairy environmental strains.</title>
        <authorList>
            <person name="Muhterem-Uyar M."/>
            <person name="Wagner M."/>
            <person name="Schmitz-Esser S."/>
            <person name="Stessl B."/>
        </authorList>
    </citation>
    <scope>NUCLEOTIDE SEQUENCE [LARGE SCALE GENOMIC DNA]</scope>
    <source>
        <strain evidence="2 4">7KSM</strain>
    </source>
</reference>
<dbReference type="GeneID" id="32489476"/>
<dbReference type="Pfam" id="PF07228">
    <property type="entry name" value="SpoIIE"/>
    <property type="match status" value="1"/>
</dbReference>
<keyword evidence="4" id="KW-1185">Reference proteome</keyword>
<name>A0A7X0X0H8_LISSE</name>
<proteinExistence type="predicted"/>
<reference evidence="3 5" key="2">
    <citation type="submission" date="2020-03" db="EMBL/GenBank/DDBJ databases">
        <title>Soil Listeria distribution.</title>
        <authorList>
            <person name="Liao J."/>
            <person name="Wiedmann M."/>
        </authorList>
    </citation>
    <scope>NUCLEOTIDE SEQUENCE [LARGE SCALE GENOMIC DNA]</scope>
    <source>
        <strain evidence="3 5">FSL L7-1560</strain>
    </source>
</reference>
<dbReference type="PANTHER" id="PTHR35801">
    <property type="entry name" value="PHOSPHOSERINE PHOSPHATASE RSBX"/>
    <property type="match status" value="1"/>
</dbReference>
<evidence type="ECO:0000313" key="2">
    <source>
        <dbReference type="EMBL" id="KKD45610.1"/>
    </source>
</evidence>
<dbReference type="SMART" id="SM00331">
    <property type="entry name" value="PP2C_SIG"/>
    <property type="match status" value="1"/>
</dbReference>
<evidence type="ECO:0000259" key="1">
    <source>
        <dbReference type="SMART" id="SM00331"/>
    </source>
</evidence>
<dbReference type="EMBL" id="JAARRG010000001">
    <property type="protein sequence ID" value="MBC1485391.1"/>
    <property type="molecule type" value="Genomic_DNA"/>
</dbReference>
<accession>A0A7X0X0H8</accession>
<feature type="domain" description="PPM-type phosphatase" evidence="1">
    <location>
        <begin position="7"/>
        <end position="197"/>
    </location>
</feature>
<gene>
    <name evidence="3" type="ORF">HB897_03990</name>
    <name evidence="2" type="ORF">UQ68_10150</name>
</gene>
<dbReference type="InterPro" id="IPR039248">
    <property type="entry name" value="Ptase_RsbX"/>
</dbReference>
<evidence type="ECO:0000313" key="4">
    <source>
        <dbReference type="Proteomes" id="UP000033536"/>
    </source>
</evidence>
<comment type="caution">
    <text evidence="3">The sequence shown here is derived from an EMBL/GenBank/DDBJ whole genome shotgun (WGS) entry which is preliminary data.</text>
</comment>
<dbReference type="SUPFAM" id="SSF81606">
    <property type="entry name" value="PP2C-like"/>
    <property type="match status" value="1"/>
</dbReference>
<sequence>MNKAVESNNLFVFQRSKALQQYCGDVYFTHEDESGFLYVLSDGLGSGQEANRAAIATIDAIKEDLQADLTYMLEKANQAVSGLRGAAIAIIKADYLSKTIYYTGMGNIRFYMIGLEDKLVFPLSGSGFLSGRKQKYRMQSFKYKPGSKFLLHSDGLVLSRVRKNLESPLCVVKLGHLIEQTILDIPTDDVTFLLGQLPN</sequence>
<dbReference type="InterPro" id="IPR036457">
    <property type="entry name" value="PPM-type-like_dom_sf"/>
</dbReference>
<dbReference type="Gene3D" id="3.60.40.10">
    <property type="entry name" value="PPM-type phosphatase domain"/>
    <property type="match status" value="1"/>
</dbReference>
<dbReference type="AlphaFoldDB" id="A0A7X0X0H8"/>
<evidence type="ECO:0000313" key="5">
    <source>
        <dbReference type="Proteomes" id="UP000523362"/>
    </source>
</evidence>
<dbReference type="EMBL" id="JYOM01000014">
    <property type="protein sequence ID" value="KKD45610.1"/>
    <property type="molecule type" value="Genomic_DNA"/>
</dbReference>
<organism evidence="3 5">
    <name type="scientific">Listeria seeligeri</name>
    <dbReference type="NCBI Taxonomy" id="1640"/>
    <lineage>
        <taxon>Bacteria</taxon>
        <taxon>Bacillati</taxon>
        <taxon>Bacillota</taxon>
        <taxon>Bacilli</taxon>
        <taxon>Bacillales</taxon>
        <taxon>Listeriaceae</taxon>
        <taxon>Listeria</taxon>
    </lineage>
</organism>
<evidence type="ECO:0000313" key="3">
    <source>
        <dbReference type="EMBL" id="MBC1485391.1"/>
    </source>
</evidence>
<protein>
    <submittedName>
        <fullName evidence="2">Serine phosphatase</fullName>
    </submittedName>
    <submittedName>
        <fullName evidence="3">SpoIIE family protein phosphatase</fullName>
    </submittedName>
</protein>
<dbReference type="Proteomes" id="UP000033536">
    <property type="component" value="Unassembled WGS sequence"/>
</dbReference>
<dbReference type="RefSeq" id="WP_003746477.1">
    <property type="nucleotide sequence ID" value="NZ_CBCPLZ010000002.1"/>
</dbReference>
<dbReference type="Proteomes" id="UP000523362">
    <property type="component" value="Unassembled WGS sequence"/>
</dbReference>
<dbReference type="OMA" id="YMIGIED"/>
<dbReference type="PANTHER" id="PTHR35801:SF1">
    <property type="entry name" value="PHOSPHOSERINE PHOSPHATASE RSBX"/>
    <property type="match status" value="1"/>
</dbReference>
<dbReference type="InterPro" id="IPR001932">
    <property type="entry name" value="PPM-type_phosphatase-like_dom"/>
</dbReference>